<dbReference type="EMBL" id="CP000561">
    <property type="protein sequence ID" value="ABO08555.1"/>
    <property type="molecule type" value="Genomic_DNA"/>
</dbReference>
<evidence type="ECO:0000313" key="3">
    <source>
        <dbReference type="Proteomes" id="UP000001431"/>
    </source>
</evidence>
<dbReference type="HOGENOM" id="CLU_701356_0_0_2"/>
<keyword evidence="1" id="KW-1133">Transmembrane helix</keyword>
<name>A3MV88_PYRCJ</name>
<keyword evidence="3" id="KW-1185">Reference proteome</keyword>
<evidence type="ECO:0000313" key="2">
    <source>
        <dbReference type="EMBL" id="ABO08555.1"/>
    </source>
</evidence>
<feature type="transmembrane region" description="Helical" evidence="1">
    <location>
        <begin position="367"/>
        <end position="390"/>
    </location>
</feature>
<dbReference type="KEGG" id="pcl:Pcal_1130"/>
<feature type="transmembrane region" description="Helical" evidence="1">
    <location>
        <begin position="38"/>
        <end position="59"/>
    </location>
</feature>
<dbReference type="AlphaFoldDB" id="A3MV88"/>
<keyword evidence="1" id="KW-0812">Transmembrane</keyword>
<dbReference type="Proteomes" id="UP000001431">
    <property type="component" value="Chromosome"/>
</dbReference>
<organism evidence="2 3">
    <name type="scientific">Pyrobaculum calidifontis (strain DSM 21063 / JCM 11548 / VA1)</name>
    <dbReference type="NCBI Taxonomy" id="410359"/>
    <lineage>
        <taxon>Archaea</taxon>
        <taxon>Thermoproteota</taxon>
        <taxon>Thermoprotei</taxon>
        <taxon>Thermoproteales</taxon>
        <taxon>Thermoproteaceae</taxon>
        <taxon>Pyrobaculum</taxon>
    </lineage>
</organism>
<keyword evidence="1" id="KW-0472">Membrane</keyword>
<reference evidence="2" key="1">
    <citation type="submission" date="2007-02" db="EMBL/GenBank/DDBJ databases">
        <title>Complete sequence of Pyrobaculum calidifontis JCM 11548.</title>
        <authorList>
            <consortium name="US DOE Joint Genome Institute"/>
            <person name="Copeland A."/>
            <person name="Lucas S."/>
            <person name="Lapidus A."/>
            <person name="Barry K."/>
            <person name="Glavina del Rio T."/>
            <person name="Dalin E."/>
            <person name="Tice H."/>
            <person name="Pitluck S."/>
            <person name="Chain P."/>
            <person name="Malfatti S."/>
            <person name="Shin M."/>
            <person name="Vergez L."/>
            <person name="Schmutz J."/>
            <person name="Larimer F."/>
            <person name="Land M."/>
            <person name="Hauser L."/>
            <person name="Kyrpides N."/>
            <person name="Mikhailova N."/>
            <person name="Cozen A.E."/>
            <person name="Fitz-Gibbon S.T."/>
            <person name="House C.H."/>
            <person name="Saltikov C."/>
            <person name="Lowe T.M."/>
            <person name="Richardson P."/>
        </authorList>
    </citation>
    <scope>NUCLEOTIDE SEQUENCE [LARGE SCALE GENOMIC DNA]</scope>
    <source>
        <strain evidence="2">JCM 11548</strain>
    </source>
</reference>
<dbReference type="STRING" id="410359.Pcal_1130"/>
<proteinExistence type="predicted"/>
<sequence length="393" mass="42169">MTSVGYIFSLFSLTHQIVGRSMYFGYVSFFSGWGGAAVRAAFVVWALAAWALAGSVLFFPEDFNVTKAGPFVVVEPKAWGTPQVWVFKGGVEGAVLRHLGINASSEGAPPALSYALKGLVDSLFPNATATGVFSLKPPVAYAVVRHRPTLPSVETNATIIVFVVPWGPEEWAGENVTKYLLNVNAYFEKSKWVDETKNVTRKAMEVLLRQLCRERREAVEKGLNRFGLSCDKPVNLTDLEVRWRVWAVLATLEWAPSVWAAMHESGTLGVPTYGISFAKSVCANMTKAELAKAVREAAGNHSLILELGCGIGGGRFDILIKDYTPIYKEPPHDVEAWLAEQLAKGAAYEPSGDNAQSAGASGGEVSAAASGLIGAVALAAVAVAAAYVALRRR</sequence>
<accession>A3MV88</accession>
<evidence type="ECO:0000256" key="1">
    <source>
        <dbReference type="SAM" id="Phobius"/>
    </source>
</evidence>
<protein>
    <submittedName>
        <fullName evidence="2">Uncharacterized protein</fullName>
    </submittedName>
</protein>
<gene>
    <name evidence="2" type="ordered locus">Pcal_1130</name>
</gene>